<gene>
    <name evidence="14" type="ORF">Goklo_003745</name>
</gene>
<dbReference type="EMBL" id="JABFAB010000011">
    <property type="protein sequence ID" value="MBA0663641.1"/>
    <property type="molecule type" value="Genomic_DNA"/>
</dbReference>
<evidence type="ECO:0000256" key="11">
    <source>
        <dbReference type="PROSITE-ProRule" id="PRU00175"/>
    </source>
</evidence>
<dbReference type="GO" id="GO:0061630">
    <property type="term" value="F:ubiquitin protein ligase activity"/>
    <property type="evidence" value="ECO:0007669"/>
    <property type="project" value="UniProtKB-EC"/>
</dbReference>
<evidence type="ECO:0000256" key="1">
    <source>
        <dbReference type="ARBA" id="ARBA00000900"/>
    </source>
</evidence>
<dbReference type="GO" id="GO:0008270">
    <property type="term" value="F:zinc ion binding"/>
    <property type="evidence" value="ECO:0007669"/>
    <property type="project" value="UniProtKB-KW"/>
</dbReference>
<protein>
    <recommendedName>
        <fullName evidence="3">RING-type E3 ubiquitin transferase</fullName>
        <ecNumber evidence="3">2.3.2.27</ecNumber>
    </recommendedName>
</protein>
<evidence type="ECO:0000313" key="15">
    <source>
        <dbReference type="Proteomes" id="UP000593573"/>
    </source>
</evidence>
<dbReference type="SMART" id="SM00184">
    <property type="entry name" value="RING"/>
    <property type="match status" value="2"/>
</dbReference>
<evidence type="ECO:0000256" key="5">
    <source>
        <dbReference type="ARBA" id="ARBA00022723"/>
    </source>
</evidence>
<comment type="subcellular location">
    <subcellularLocation>
        <location evidence="2">Membrane</location>
    </subcellularLocation>
</comment>
<keyword evidence="6 11" id="KW-0863">Zinc-finger</keyword>
<keyword evidence="8 12" id="KW-1133">Transmembrane helix</keyword>
<evidence type="ECO:0000256" key="7">
    <source>
        <dbReference type="ARBA" id="ARBA00022833"/>
    </source>
</evidence>
<keyword evidence="5" id="KW-0479">Metal-binding</keyword>
<evidence type="ECO:0000256" key="9">
    <source>
        <dbReference type="ARBA" id="ARBA00023136"/>
    </source>
</evidence>
<evidence type="ECO:0000256" key="3">
    <source>
        <dbReference type="ARBA" id="ARBA00012483"/>
    </source>
</evidence>
<keyword evidence="7" id="KW-0862">Zinc</keyword>
<dbReference type="OrthoDB" id="8062037at2759"/>
<evidence type="ECO:0000256" key="6">
    <source>
        <dbReference type="ARBA" id="ARBA00022771"/>
    </source>
</evidence>
<dbReference type="PANTHER" id="PTHR46539:SF1">
    <property type="entry name" value="E3 UBIQUITIN-PROTEIN LIGASE ATL42"/>
    <property type="match status" value="1"/>
</dbReference>
<evidence type="ECO:0000256" key="12">
    <source>
        <dbReference type="SAM" id="Phobius"/>
    </source>
</evidence>
<dbReference type="InterPro" id="IPR001841">
    <property type="entry name" value="Znf_RING"/>
</dbReference>
<keyword evidence="15" id="KW-1185">Reference proteome</keyword>
<evidence type="ECO:0000256" key="8">
    <source>
        <dbReference type="ARBA" id="ARBA00022989"/>
    </source>
</evidence>
<feature type="domain" description="RING-type" evidence="13">
    <location>
        <begin position="254"/>
        <end position="295"/>
    </location>
</feature>
<comment type="caution">
    <text evidence="14">The sequence shown here is derived from an EMBL/GenBank/DDBJ whole genome shotgun (WGS) entry which is preliminary data.</text>
</comment>
<proteinExistence type="inferred from homology"/>
<dbReference type="Pfam" id="PF13639">
    <property type="entry name" value="zf-RING_2"/>
    <property type="match status" value="2"/>
</dbReference>
<sequence length="339" mass="37969">MAFLVVSCIHVYNKWFASTGNRHELVEYCVVCLSMVSNGEELRWLPMCHHCFHAHCIDAWLEVSPTCPICRVNVAPYPSFIISSMVSLAKRVGEWIENPLSSELTVAFCSLSTTVLCGNLPQMIAILSNQQEVGLASIHDSVEEFVAHMLIDQQDELRRRVLGMLWGIWNPIIRMLKCNVDGAIFVDSGRVGWAAVVRNDAGGFVMSPLKQIGLNLKQMLSVILVFMALLVVSCLHVYNNWFGSTGNGHGVEYCVVCLSKVSKGEKLRWLRCRHCFHVHCIDAWLKVGTTCPICRVNVAPKRNFIISSMVSLAKRVGQWIENPLSSELTVAFCESFGFM</sequence>
<comment type="catalytic activity">
    <reaction evidence="1">
        <text>S-ubiquitinyl-[E2 ubiquitin-conjugating enzyme]-L-cysteine + [acceptor protein]-L-lysine = [E2 ubiquitin-conjugating enzyme]-L-cysteine + N(6)-ubiquitinyl-[acceptor protein]-L-lysine.</text>
        <dbReference type="EC" id="2.3.2.27"/>
    </reaction>
</comment>
<accession>A0A7J8VLF5</accession>
<dbReference type="PROSITE" id="PS50089">
    <property type="entry name" value="ZF_RING_2"/>
    <property type="match status" value="2"/>
</dbReference>
<evidence type="ECO:0000259" key="13">
    <source>
        <dbReference type="PROSITE" id="PS50089"/>
    </source>
</evidence>
<evidence type="ECO:0000256" key="4">
    <source>
        <dbReference type="ARBA" id="ARBA00022692"/>
    </source>
</evidence>
<evidence type="ECO:0000256" key="2">
    <source>
        <dbReference type="ARBA" id="ARBA00004370"/>
    </source>
</evidence>
<dbReference type="SUPFAM" id="SSF57850">
    <property type="entry name" value="RING/U-box"/>
    <property type="match status" value="2"/>
</dbReference>
<dbReference type="PANTHER" id="PTHR46539">
    <property type="entry name" value="E3 UBIQUITIN-PROTEIN LIGASE ATL42"/>
    <property type="match status" value="1"/>
</dbReference>
<feature type="transmembrane region" description="Helical" evidence="12">
    <location>
        <begin position="219"/>
        <end position="238"/>
    </location>
</feature>
<dbReference type="Proteomes" id="UP000593573">
    <property type="component" value="Unassembled WGS sequence"/>
</dbReference>
<dbReference type="Gene3D" id="3.30.40.10">
    <property type="entry name" value="Zinc/RING finger domain, C3HC4 (zinc finger)"/>
    <property type="match status" value="2"/>
</dbReference>
<dbReference type="InterPro" id="IPR013083">
    <property type="entry name" value="Znf_RING/FYVE/PHD"/>
</dbReference>
<dbReference type="UniPathway" id="UPA00143"/>
<dbReference type="GO" id="GO:0016020">
    <property type="term" value="C:membrane"/>
    <property type="evidence" value="ECO:0007669"/>
    <property type="project" value="UniProtKB-SubCell"/>
</dbReference>
<feature type="domain" description="RING-type" evidence="13">
    <location>
        <begin position="29"/>
        <end position="71"/>
    </location>
</feature>
<name>A0A7J8VLF5_9ROSI</name>
<organism evidence="14 15">
    <name type="scientific">Gossypium klotzschianum</name>
    <dbReference type="NCBI Taxonomy" id="34286"/>
    <lineage>
        <taxon>Eukaryota</taxon>
        <taxon>Viridiplantae</taxon>
        <taxon>Streptophyta</taxon>
        <taxon>Embryophyta</taxon>
        <taxon>Tracheophyta</taxon>
        <taxon>Spermatophyta</taxon>
        <taxon>Magnoliopsida</taxon>
        <taxon>eudicotyledons</taxon>
        <taxon>Gunneridae</taxon>
        <taxon>Pentapetalae</taxon>
        <taxon>rosids</taxon>
        <taxon>malvids</taxon>
        <taxon>Malvales</taxon>
        <taxon>Malvaceae</taxon>
        <taxon>Malvoideae</taxon>
        <taxon>Gossypium</taxon>
    </lineage>
</organism>
<dbReference type="EC" id="2.3.2.27" evidence="3"/>
<keyword evidence="9 12" id="KW-0472">Membrane</keyword>
<dbReference type="GO" id="GO:0016567">
    <property type="term" value="P:protein ubiquitination"/>
    <property type="evidence" value="ECO:0007669"/>
    <property type="project" value="UniProtKB-UniPathway"/>
</dbReference>
<comment type="similarity">
    <text evidence="10">Belongs to the RING-type zinc finger family. ATL subfamily.</text>
</comment>
<dbReference type="AlphaFoldDB" id="A0A7J8VLF5"/>
<reference evidence="14 15" key="1">
    <citation type="journal article" date="2019" name="Genome Biol. Evol.">
        <title>Insights into the evolution of the New World diploid cottons (Gossypium, subgenus Houzingenia) based on genome sequencing.</title>
        <authorList>
            <person name="Grover C.E."/>
            <person name="Arick M.A. 2nd"/>
            <person name="Thrash A."/>
            <person name="Conover J.L."/>
            <person name="Sanders W.S."/>
            <person name="Peterson D.G."/>
            <person name="Frelichowski J.E."/>
            <person name="Scheffler J.A."/>
            <person name="Scheffler B.E."/>
            <person name="Wendel J.F."/>
        </authorList>
    </citation>
    <scope>NUCLEOTIDE SEQUENCE [LARGE SCALE GENOMIC DNA]</scope>
    <source>
        <strain evidence="14">57</strain>
        <tissue evidence="14">Leaf</tissue>
    </source>
</reference>
<evidence type="ECO:0000256" key="10">
    <source>
        <dbReference type="ARBA" id="ARBA00024209"/>
    </source>
</evidence>
<evidence type="ECO:0000313" key="14">
    <source>
        <dbReference type="EMBL" id="MBA0663641.1"/>
    </source>
</evidence>
<keyword evidence="4 12" id="KW-0812">Transmembrane</keyword>